<gene>
    <name evidence="2" type="ORF">N782_11535</name>
</gene>
<organism evidence="2 3">
    <name type="scientific">Pontibacillus yanchengensis Y32</name>
    <dbReference type="NCBI Taxonomy" id="1385514"/>
    <lineage>
        <taxon>Bacteria</taxon>
        <taxon>Bacillati</taxon>
        <taxon>Bacillota</taxon>
        <taxon>Bacilli</taxon>
        <taxon>Bacillales</taxon>
        <taxon>Bacillaceae</taxon>
        <taxon>Pontibacillus</taxon>
    </lineage>
</organism>
<feature type="transmembrane region" description="Helical" evidence="1">
    <location>
        <begin position="44"/>
        <end position="66"/>
    </location>
</feature>
<dbReference type="AlphaFoldDB" id="A0A0A2T9U9"/>
<evidence type="ECO:0008006" key="4">
    <source>
        <dbReference type="Google" id="ProtNLM"/>
    </source>
</evidence>
<reference evidence="2 3" key="1">
    <citation type="journal article" date="2015" name="Stand. Genomic Sci.">
        <title>High quality draft genome sequence of the moderately halophilic bacterium Pontibacillus yanchengensis Y32(T) and comparison among Pontibacillus genomes.</title>
        <authorList>
            <person name="Huang J."/>
            <person name="Qiao Z.X."/>
            <person name="Tang J.W."/>
            <person name="Wang G."/>
        </authorList>
    </citation>
    <scope>NUCLEOTIDE SEQUENCE [LARGE SCALE GENOMIC DNA]</scope>
    <source>
        <strain evidence="2 3">Y32</strain>
    </source>
</reference>
<dbReference type="InterPro" id="IPR038750">
    <property type="entry name" value="YczE/YyaS-like"/>
</dbReference>
<dbReference type="STRING" id="1385514.N782_11535"/>
<feature type="transmembrane region" description="Helical" evidence="1">
    <location>
        <begin position="73"/>
        <end position="92"/>
    </location>
</feature>
<keyword evidence="1" id="KW-0812">Transmembrane</keyword>
<dbReference type="PANTHER" id="PTHR40078:SF1">
    <property type="entry name" value="INTEGRAL MEMBRANE PROTEIN"/>
    <property type="match status" value="1"/>
</dbReference>
<dbReference type="Proteomes" id="UP000030147">
    <property type="component" value="Unassembled WGS sequence"/>
</dbReference>
<feature type="transmembrane region" description="Helical" evidence="1">
    <location>
        <begin position="148"/>
        <end position="168"/>
    </location>
</feature>
<name>A0A0A2T9U9_9BACI</name>
<protein>
    <recommendedName>
        <fullName evidence="4">Permease</fullName>
    </recommendedName>
</protein>
<sequence>MQMYRILFYLIGMSINFLGAALIVKATVGTGFWTALFVGLRDNFGFTVGVWYATSMIVTLFVNAMLLKKLPEIQALIPIILESIIFDFWLEIVLSRVDLASQPVLLQSVVFLAGVTLIGLGVAVYIMPGFPRSPMDQLFLAVKERFKLTMKMAQTLVAIFVAAIAFLIGGPVGYGSLFAAIALGPLIQFWYSKVLLVYQSFHPKHANSKQYQYQYHYYQDQWSTS</sequence>
<feature type="transmembrane region" description="Helical" evidence="1">
    <location>
        <begin position="104"/>
        <end position="127"/>
    </location>
</feature>
<dbReference type="PANTHER" id="PTHR40078">
    <property type="entry name" value="INTEGRAL MEMBRANE PROTEIN-RELATED"/>
    <property type="match status" value="1"/>
</dbReference>
<proteinExistence type="predicted"/>
<feature type="transmembrane region" description="Helical" evidence="1">
    <location>
        <begin position="7"/>
        <end position="24"/>
    </location>
</feature>
<keyword evidence="1" id="KW-1133">Transmembrane helix</keyword>
<keyword evidence="3" id="KW-1185">Reference proteome</keyword>
<dbReference type="RefSeq" id="WP_202595691.1">
    <property type="nucleotide sequence ID" value="NZ_AVBF01000027.1"/>
</dbReference>
<evidence type="ECO:0000256" key="1">
    <source>
        <dbReference type="SAM" id="Phobius"/>
    </source>
</evidence>
<dbReference type="EMBL" id="AVBF01000027">
    <property type="protein sequence ID" value="KGP72602.1"/>
    <property type="molecule type" value="Genomic_DNA"/>
</dbReference>
<comment type="caution">
    <text evidence="2">The sequence shown here is derived from an EMBL/GenBank/DDBJ whole genome shotgun (WGS) entry which is preliminary data.</text>
</comment>
<accession>A0A0A2T9U9</accession>
<evidence type="ECO:0000313" key="2">
    <source>
        <dbReference type="EMBL" id="KGP72602.1"/>
    </source>
</evidence>
<dbReference type="Pfam" id="PF19700">
    <property type="entry name" value="DUF6198"/>
    <property type="match status" value="1"/>
</dbReference>
<keyword evidence="1" id="KW-0472">Membrane</keyword>
<dbReference type="eggNOG" id="COG2364">
    <property type="taxonomic scope" value="Bacteria"/>
</dbReference>
<evidence type="ECO:0000313" key="3">
    <source>
        <dbReference type="Proteomes" id="UP000030147"/>
    </source>
</evidence>